<dbReference type="SUPFAM" id="SSF56219">
    <property type="entry name" value="DNase I-like"/>
    <property type="match status" value="1"/>
</dbReference>
<keyword evidence="4" id="KW-1185">Reference proteome</keyword>
<evidence type="ECO:0000256" key="2">
    <source>
        <dbReference type="SAM" id="MobiDB-lite"/>
    </source>
</evidence>
<feature type="region of interest" description="Disordered" evidence="2">
    <location>
        <begin position="39"/>
        <end position="58"/>
    </location>
</feature>
<accession>A0ABN9PEZ2</accession>
<dbReference type="EMBL" id="CAUYUJ010000291">
    <property type="protein sequence ID" value="CAK0789726.1"/>
    <property type="molecule type" value="Genomic_DNA"/>
</dbReference>
<reference evidence="3" key="1">
    <citation type="submission" date="2023-10" db="EMBL/GenBank/DDBJ databases">
        <authorList>
            <person name="Chen Y."/>
            <person name="Shah S."/>
            <person name="Dougan E. K."/>
            <person name="Thang M."/>
            <person name="Chan C."/>
        </authorList>
    </citation>
    <scope>NUCLEOTIDE SEQUENCE [LARGE SCALE GENOMIC DNA]</scope>
</reference>
<feature type="coiled-coil region" evidence="1">
    <location>
        <begin position="161"/>
        <end position="195"/>
    </location>
</feature>
<feature type="non-terminal residue" evidence="3">
    <location>
        <position position="649"/>
    </location>
</feature>
<evidence type="ECO:0000256" key="1">
    <source>
        <dbReference type="SAM" id="Coils"/>
    </source>
</evidence>
<dbReference type="Proteomes" id="UP001189429">
    <property type="component" value="Unassembled WGS sequence"/>
</dbReference>
<comment type="caution">
    <text evidence="3">The sequence shown here is derived from an EMBL/GenBank/DDBJ whole genome shotgun (WGS) entry which is preliminary data.</text>
</comment>
<evidence type="ECO:0000313" key="4">
    <source>
        <dbReference type="Proteomes" id="UP001189429"/>
    </source>
</evidence>
<evidence type="ECO:0008006" key="5">
    <source>
        <dbReference type="Google" id="ProtNLM"/>
    </source>
</evidence>
<protein>
    <recommendedName>
        <fullName evidence="5">Endonuclease/exonuclease/phosphatase domain-containing protein</fullName>
    </recommendedName>
</protein>
<feature type="region of interest" description="Disordered" evidence="2">
    <location>
        <begin position="80"/>
        <end position="105"/>
    </location>
</feature>
<name>A0ABN9PEZ2_9DINO</name>
<keyword evidence="1" id="KW-0175">Coiled coil</keyword>
<proteinExistence type="predicted"/>
<gene>
    <name evidence="3" type="ORF">PCOR1329_LOCUS1209</name>
</gene>
<dbReference type="InterPro" id="IPR036691">
    <property type="entry name" value="Endo/exonu/phosph_ase_sf"/>
</dbReference>
<evidence type="ECO:0000313" key="3">
    <source>
        <dbReference type="EMBL" id="CAK0789726.1"/>
    </source>
</evidence>
<sequence>PHWCCGQCGRAENWACRIQCLCGRDAPAAILSRARQKHKEADAGGGGGKKAGFKQGGPATQGIPKQLAEWMQAIEKRLAPPDKEWPKPGGTAPWREAADGAYPDKKSQSAKLGERITELEGCLPKLPPADERNKDLRGPIEKQLEALRTEKRALLSPQALHRRTQQDLQRARNGLEKLEKESGEKERQLEELAKGIATRKETTAAKKLEVAALGAAFSESAKNVTTVAADIDLVEDVADQPDLVALFKSEACVKIKSAVARKVQKRALYHARSEGSVDDFMSAFDTMWSELAVEPTVGAEFSIETYNASGGKASVKKRLANTMASVVLLQEFVHISEHVEVVPNRVQNVLTDRPELPVGLHAFNVYLHTGEGAAGRNGSLLQELGLAAEALGGPVFIGGDWNMCPGELEASQFPAHVGHRPVHIALKCDAEHVKRLVYTVAPKMGTQIIIGPQVQPPTYTSARCVAEATVQSRGDPESPPGFGWGLFSAARGHLAVAAAGAIANAVGHQDRRVLFGFARYLQPRWADVTNAVKDASDLQADAEGWQWLKSSLLSIMQCKTVANPAVPDLSLAAEEILNFATANYHGQGLAARLDRSVQQARGVVQAGFEEEACRELLGDIEPDVKLAVNGATQEDRQKWKEWCAMAVSN</sequence>
<feature type="non-terminal residue" evidence="3">
    <location>
        <position position="1"/>
    </location>
</feature>
<organism evidence="3 4">
    <name type="scientific">Prorocentrum cordatum</name>
    <dbReference type="NCBI Taxonomy" id="2364126"/>
    <lineage>
        <taxon>Eukaryota</taxon>
        <taxon>Sar</taxon>
        <taxon>Alveolata</taxon>
        <taxon>Dinophyceae</taxon>
        <taxon>Prorocentrales</taxon>
        <taxon>Prorocentraceae</taxon>
        <taxon>Prorocentrum</taxon>
    </lineage>
</organism>
<feature type="compositionally biased region" description="Basic and acidic residues" evidence="2">
    <location>
        <begin position="96"/>
        <end position="105"/>
    </location>
</feature>